<evidence type="ECO:0000313" key="3">
    <source>
        <dbReference type="Proteomes" id="UP001163046"/>
    </source>
</evidence>
<feature type="region of interest" description="Disordered" evidence="1">
    <location>
        <begin position="54"/>
        <end position="78"/>
    </location>
</feature>
<name>A0A9X0DC11_9CNID</name>
<evidence type="ECO:0000313" key="2">
    <source>
        <dbReference type="EMBL" id="KAJ7394121.1"/>
    </source>
</evidence>
<dbReference type="PANTHER" id="PTHR47080:SF1">
    <property type="entry name" value="CHROMOSOME 16 OPEN READING FRAME 96"/>
    <property type="match status" value="1"/>
</dbReference>
<accession>A0A9X0DC11</accession>
<reference evidence="2" key="1">
    <citation type="submission" date="2023-01" db="EMBL/GenBank/DDBJ databases">
        <title>Genome assembly of the deep-sea coral Lophelia pertusa.</title>
        <authorList>
            <person name="Herrera S."/>
            <person name="Cordes E."/>
        </authorList>
    </citation>
    <scope>NUCLEOTIDE SEQUENCE</scope>
    <source>
        <strain evidence="2">USNM1676648</strain>
        <tissue evidence="2">Polyp</tissue>
    </source>
</reference>
<dbReference type="EMBL" id="MU825397">
    <property type="protein sequence ID" value="KAJ7394121.1"/>
    <property type="molecule type" value="Genomic_DNA"/>
</dbReference>
<dbReference type="AlphaFoldDB" id="A0A9X0DC11"/>
<protein>
    <submittedName>
        <fullName evidence="2">Uncharacterized protein</fullName>
    </submittedName>
</protein>
<proteinExistence type="predicted"/>
<comment type="caution">
    <text evidence="2">The sequence shown here is derived from an EMBL/GenBank/DDBJ whole genome shotgun (WGS) entry which is preliminary data.</text>
</comment>
<dbReference type="OrthoDB" id="5981048at2759"/>
<keyword evidence="3" id="KW-1185">Reference proteome</keyword>
<gene>
    <name evidence="2" type="ORF">OS493_003799</name>
</gene>
<organism evidence="2 3">
    <name type="scientific">Desmophyllum pertusum</name>
    <dbReference type="NCBI Taxonomy" id="174260"/>
    <lineage>
        <taxon>Eukaryota</taxon>
        <taxon>Metazoa</taxon>
        <taxon>Cnidaria</taxon>
        <taxon>Anthozoa</taxon>
        <taxon>Hexacorallia</taxon>
        <taxon>Scleractinia</taxon>
        <taxon>Caryophylliina</taxon>
        <taxon>Caryophylliidae</taxon>
        <taxon>Desmophyllum</taxon>
    </lineage>
</organism>
<evidence type="ECO:0000256" key="1">
    <source>
        <dbReference type="SAM" id="MobiDB-lite"/>
    </source>
</evidence>
<dbReference type="PANTHER" id="PTHR47080">
    <property type="entry name" value="CHROMOSOME 16 OPEN READING FRAME 96"/>
    <property type="match status" value="1"/>
</dbReference>
<dbReference type="Proteomes" id="UP001163046">
    <property type="component" value="Unassembled WGS sequence"/>
</dbReference>
<sequence length="158" mass="17664">MGAETELHRLVDLALRSPDAGVVNFNHLHTLLHAILNHIGLSYDPRSGVLNTRLADSSDEGNDKSTSFEQSNEIDKGVIAGVDHGRSSRADNRLDFSDPLASHLDVDQGSYHNSLQTRQQNLENKVQELEDRLKILDSPPSTQFIIEQAQQNKQYIPR</sequence>